<feature type="domain" description="NADPH oxidase Respiratory burst" evidence="4">
    <location>
        <begin position="264"/>
        <end position="302"/>
    </location>
</feature>
<dbReference type="GO" id="GO:0050664">
    <property type="term" value="F:oxidoreductase activity, acting on NAD(P)H, oxygen as acceptor"/>
    <property type="evidence" value="ECO:0007669"/>
    <property type="project" value="InterPro"/>
</dbReference>
<dbReference type="InterPro" id="IPR011990">
    <property type="entry name" value="TPR-like_helical_dom_sf"/>
</dbReference>
<keyword evidence="6" id="KW-1185">Reference proteome</keyword>
<dbReference type="EMBL" id="JACGCM010000440">
    <property type="protein sequence ID" value="KAF6172169.1"/>
    <property type="molecule type" value="Genomic_DNA"/>
</dbReference>
<dbReference type="InterPro" id="IPR013623">
    <property type="entry name" value="NADPH_Ox"/>
</dbReference>
<comment type="caution">
    <text evidence="5">The sequence shown here is derived from an EMBL/GenBank/DDBJ whole genome shotgun (WGS) entry which is preliminary data.</text>
</comment>
<feature type="repeat" description="ANK" evidence="1">
    <location>
        <begin position="41"/>
        <end position="73"/>
    </location>
</feature>
<sequence>MADESKTQPSTTTPSTSLPNSATETNIKQSQAGADPNGILLELTPLRYATHRGESEIIKYLLEAGADPNRADWNGEKPIEISAFQGHLQDVKTLFSVTSSITACLEWSVDEIVRHVCSRKAFQKRKRKAKEVLLETKLKAEDSFRNKEYDMAVYWYAVAGLMDDQDATLLSKRSECWTLMGKAESTLADAMRCITLRSDWSETYYRKGVALNLGKEKENGVEVVKGMNGVINVTQGLTVIDTLVRGRELLEDLKDHFTRAYDSGMAYSKEFAVGIFGALARRRRQKINRVTKEELYDFWADSKEDGRIAREEVQELIILSASTNKLSKLKEQAQEYASLIMEELDPKNLEYIELWHLEGLLLQRENYLNHGRPVSVASVSWTHNKGSVKPRNILRRISRTLRCYILDNWQRGWIIMVWVVTMALLFTWKFNQYRNKAAFQVMGYCLTTTKGVVEILKLNMALILLPVCRNTLTWLRSTRARLFVLFDDNINFPKYIHSQTNEVISTNEEMTTIHSIELNFWNNLCACGRNKIINRLKEVCQEKLALSIGDQLWDNKGDWLFDLLKKTAVSTLEKKRASMYILLQVEMLIIYNEHKQKISYNQVTSTPAEPSSEIAHAQGQKAHINGEEILKKTRRLVHRKLDFISQ</sequence>
<dbReference type="Gene3D" id="1.25.40.20">
    <property type="entry name" value="Ankyrin repeat-containing domain"/>
    <property type="match status" value="1"/>
</dbReference>
<feature type="region of interest" description="Disordered" evidence="2">
    <location>
        <begin position="1"/>
        <end position="33"/>
    </location>
</feature>
<gene>
    <name evidence="5" type="ORF">GIB67_024791</name>
</gene>
<keyword evidence="3" id="KW-0812">Transmembrane</keyword>
<dbReference type="Gene3D" id="1.25.40.10">
    <property type="entry name" value="Tetratricopeptide repeat domain"/>
    <property type="match status" value="1"/>
</dbReference>
<keyword evidence="3" id="KW-1133">Transmembrane helix</keyword>
<dbReference type="SUPFAM" id="SSF48403">
    <property type="entry name" value="Ankyrin repeat"/>
    <property type="match status" value="1"/>
</dbReference>
<dbReference type="SUPFAM" id="SSF48452">
    <property type="entry name" value="TPR-like"/>
    <property type="match status" value="1"/>
</dbReference>
<reference evidence="5 6" key="1">
    <citation type="journal article" date="2020" name="IScience">
        <title>Genome Sequencing of the Endangered Kingdonia uniflora (Circaeasteraceae, Ranunculales) Reveals Potential Mechanisms of Evolutionary Specialization.</title>
        <authorList>
            <person name="Sun Y."/>
            <person name="Deng T."/>
            <person name="Zhang A."/>
            <person name="Moore M.J."/>
            <person name="Landis J.B."/>
            <person name="Lin N."/>
            <person name="Zhang H."/>
            <person name="Zhang X."/>
            <person name="Huang J."/>
            <person name="Zhang X."/>
            <person name="Sun H."/>
            <person name="Wang H."/>
        </authorList>
    </citation>
    <scope>NUCLEOTIDE SEQUENCE [LARGE SCALE GENOMIC DNA]</scope>
    <source>
        <strain evidence="5">TB1705</strain>
        <tissue evidence="5">Leaf</tissue>
    </source>
</reference>
<protein>
    <recommendedName>
        <fullName evidence="4">NADPH oxidase Respiratory burst domain-containing protein</fullName>
    </recommendedName>
</protein>
<dbReference type="InterPro" id="IPR036770">
    <property type="entry name" value="Ankyrin_rpt-contain_sf"/>
</dbReference>
<dbReference type="PROSITE" id="PS50088">
    <property type="entry name" value="ANK_REPEAT"/>
    <property type="match status" value="1"/>
</dbReference>
<dbReference type="Pfam" id="PF08414">
    <property type="entry name" value="NADPH_Ox"/>
    <property type="match status" value="1"/>
</dbReference>
<evidence type="ECO:0000259" key="4">
    <source>
        <dbReference type="Pfam" id="PF08414"/>
    </source>
</evidence>
<feature type="transmembrane region" description="Helical" evidence="3">
    <location>
        <begin position="412"/>
        <end position="430"/>
    </location>
</feature>
<dbReference type="PANTHER" id="PTHR46224:SF6">
    <property type="entry name" value="ANKYRIN REPEAT FAMILY PROTEIN"/>
    <property type="match status" value="1"/>
</dbReference>
<dbReference type="Proteomes" id="UP000541444">
    <property type="component" value="Unassembled WGS sequence"/>
</dbReference>
<dbReference type="OrthoDB" id="167398at2759"/>
<organism evidence="5 6">
    <name type="scientific">Kingdonia uniflora</name>
    <dbReference type="NCBI Taxonomy" id="39325"/>
    <lineage>
        <taxon>Eukaryota</taxon>
        <taxon>Viridiplantae</taxon>
        <taxon>Streptophyta</taxon>
        <taxon>Embryophyta</taxon>
        <taxon>Tracheophyta</taxon>
        <taxon>Spermatophyta</taxon>
        <taxon>Magnoliopsida</taxon>
        <taxon>Ranunculales</taxon>
        <taxon>Circaeasteraceae</taxon>
        <taxon>Kingdonia</taxon>
    </lineage>
</organism>
<keyword evidence="1" id="KW-0040">ANK repeat</keyword>
<accession>A0A7J7NYB5</accession>
<dbReference type="GO" id="GO:0004601">
    <property type="term" value="F:peroxidase activity"/>
    <property type="evidence" value="ECO:0007669"/>
    <property type="project" value="InterPro"/>
</dbReference>
<evidence type="ECO:0000256" key="2">
    <source>
        <dbReference type="SAM" id="MobiDB-lite"/>
    </source>
</evidence>
<dbReference type="InterPro" id="IPR002110">
    <property type="entry name" value="Ankyrin_rpt"/>
</dbReference>
<evidence type="ECO:0000313" key="5">
    <source>
        <dbReference type="EMBL" id="KAF6172169.1"/>
    </source>
</evidence>
<dbReference type="Gene3D" id="1.10.238.10">
    <property type="entry name" value="EF-hand"/>
    <property type="match status" value="1"/>
</dbReference>
<dbReference type="AlphaFoldDB" id="A0A7J7NYB5"/>
<dbReference type="PROSITE" id="PS50297">
    <property type="entry name" value="ANK_REP_REGION"/>
    <property type="match status" value="1"/>
</dbReference>
<evidence type="ECO:0000256" key="1">
    <source>
        <dbReference type="PROSITE-ProRule" id="PRU00023"/>
    </source>
</evidence>
<feature type="compositionally biased region" description="Low complexity" evidence="2">
    <location>
        <begin position="7"/>
        <end position="23"/>
    </location>
</feature>
<dbReference type="PANTHER" id="PTHR46224">
    <property type="entry name" value="ANKYRIN REPEAT FAMILY PROTEIN"/>
    <property type="match status" value="1"/>
</dbReference>
<evidence type="ECO:0000256" key="3">
    <source>
        <dbReference type="SAM" id="Phobius"/>
    </source>
</evidence>
<dbReference type="Pfam" id="PF12796">
    <property type="entry name" value="Ank_2"/>
    <property type="match status" value="1"/>
</dbReference>
<proteinExistence type="predicted"/>
<keyword evidence="3" id="KW-0472">Membrane</keyword>
<evidence type="ECO:0000313" key="6">
    <source>
        <dbReference type="Proteomes" id="UP000541444"/>
    </source>
</evidence>
<dbReference type="InterPro" id="IPR051616">
    <property type="entry name" value="Cul2-RING_E3_ligase_SR"/>
</dbReference>
<name>A0A7J7NYB5_9MAGN</name>